<dbReference type="OrthoDB" id="8902835at2"/>
<gene>
    <name evidence="1" type="ORF">AWJ14_11105</name>
</gene>
<reference evidence="1 2" key="1">
    <citation type="submission" date="2015-12" db="EMBL/GenBank/DDBJ databases">
        <authorList>
            <person name="Shamseldin A."/>
            <person name="Moawad H."/>
            <person name="Abd El-Rahim W.M."/>
            <person name="Sadowsky M.J."/>
        </authorList>
    </citation>
    <scope>NUCLEOTIDE SEQUENCE [LARGE SCALE GENOMIC DNA]</scope>
    <source>
        <strain evidence="1 2">JC234</strain>
    </source>
</reference>
<evidence type="ECO:0000313" key="1">
    <source>
        <dbReference type="EMBL" id="OCW59675.1"/>
    </source>
</evidence>
<dbReference type="AlphaFoldDB" id="A0A1C1Z1R2"/>
<name>A0A1C1Z1R2_9HYPH</name>
<proteinExistence type="predicted"/>
<dbReference type="EMBL" id="LQZT01000001">
    <property type="protein sequence ID" value="OCW59675.1"/>
    <property type="molecule type" value="Genomic_DNA"/>
</dbReference>
<evidence type="ECO:0000313" key="2">
    <source>
        <dbReference type="Proteomes" id="UP000094795"/>
    </source>
</evidence>
<dbReference type="Proteomes" id="UP000094795">
    <property type="component" value="Unassembled WGS sequence"/>
</dbReference>
<protein>
    <submittedName>
        <fullName evidence="1">Uncharacterized protein</fullName>
    </submittedName>
</protein>
<accession>A0A1C1Z1R2</accession>
<keyword evidence="2" id="KW-1185">Reference proteome</keyword>
<comment type="caution">
    <text evidence="1">The sequence shown here is derived from an EMBL/GenBank/DDBJ whole genome shotgun (WGS) entry which is preliminary data.</text>
</comment>
<organism evidence="1 2">
    <name type="scientific">Hoeflea olei</name>
    <dbReference type="NCBI Taxonomy" id="1480615"/>
    <lineage>
        <taxon>Bacteria</taxon>
        <taxon>Pseudomonadati</taxon>
        <taxon>Pseudomonadota</taxon>
        <taxon>Alphaproteobacteria</taxon>
        <taxon>Hyphomicrobiales</taxon>
        <taxon>Rhizobiaceae</taxon>
        <taxon>Hoeflea</taxon>
    </lineage>
</organism>
<sequence length="108" mass="12031">MPLVAAFSGWKGIPWLCWSSSDLKPTLVLHADHIECRVLRTRRKPYDAVSRVDYRQTAGTTNIVLEFSDSVSSFVGNTANRDLARDAIQRLARMGCPLSPRSRALIDG</sequence>